<dbReference type="OrthoDB" id="2339608at2"/>
<dbReference type="RefSeq" id="WP_004818091.1">
    <property type="nucleotide sequence ID" value="NZ_AEXN01000033.1"/>
</dbReference>
<organism evidence="2 3">
    <name type="scientific">Anaerococcus hydrogenalis ACS-025-V-Sch4</name>
    <dbReference type="NCBI Taxonomy" id="879306"/>
    <lineage>
        <taxon>Bacteria</taxon>
        <taxon>Bacillati</taxon>
        <taxon>Bacillota</taxon>
        <taxon>Tissierellia</taxon>
        <taxon>Tissierellales</taxon>
        <taxon>Peptoniphilaceae</taxon>
        <taxon>Anaerococcus</taxon>
    </lineage>
</organism>
<name>F0H2E8_9FIRM</name>
<dbReference type="EMBL" id="AEXN01000033">
    <property type="protein sequence ID" value="EGC83377.1"/>
    <property type="molecule type" value="Genomic_DNA"/>
</dbReference>
<dbReference type="AlphaFoldDB" id="F0H2E8"/>
<dbReference type="Proteomes" id="UP000005277">
    <property type="component" value="Unassembled WGS sequence"/>
</dbReference>
<dbReference type="Pfam" id="PF24240">
    <property type="entry name" value="DUF7448"/>
    <property type="match status" value="1"/>
</dbReference>
<dbReference type="InterPro" id="IPR055871">
    <property type="entry name" value="DUF7448"/>
</dbReference>
<comment type="caution">
    <text evidence="2">The sequence shown here is derived from an EMBL/GenBank/DDBJ whole genome shotgun (WGS) entry which is preliminary data.</text>
</comment>
<reference evidence="2 3" key="1">
    <citation type="submission" date="2011-01" db="EMBL/GenBank/DDBJ databases">
        <authorList>
            <person name="Durkin A.S."/>
            <person name="Madupu R."/>
            <person name="Torralba M."/>
            <person name="Gillis M."/>
            <person name="Methe B."/>
            <person name="Sutton G."/>
            <person name="Nelson K.E."/>
        </authorList>
    </citation>
    <scope>NUCLEOTIDE SEQUENCE [LARGE SCALE GENOMIC DNA]</scope>
    <source>
        <strain evidence="2 3">ACS-025-V-Sch4</strain>
    </source>
</reference>
<sequence length="133" mass="15344">MRYKTEKEMIDRLVGKKIIDWSEDRLKLDDGSVITIEMTEFDCCATACGNFKDVKLNAVITDIRFKTPILNSFDDYDETFTTQEVVFVHNQNKIAQADLYADNGNGDYYYSIVAFKIKDVYYAPLASYEGDEE</sequence>
<accession>F0H2E8</accession>
<gene>
    <name evidence="2" type="ORF">HMPREF9246_0309</name>
</gene>
<proteinExistence type="predicted"/>
<keyword evidence="3" id="KW-1185">Reference proteome</keyword>
<protein>
    <recommendedName>
        <fullName evidence="1">DUF7448 domain-containing protein</fullName>
    </recommendedName>
</protein>
<feature type="domain" description="DUF7448" evidence="1">
    <location>
        <begin position="12"/>
        <end position="111"/>
    </location>
</feature>
<evidence type="ECO:0000313" key="2">
    <source>
        <dbReference type="EMBL" id="EGC83377.1"/>
    </source>
</evidence>
<evidence type="ECO:0000259" key="1">
    <source>
        <dbReference type="Pfam" id="PF24240"/>
    </source>
</evidence>
<evidence type="ECO:0000313" key="3">
    <source>
        <dbReference type="Proteomes" id="UP000005277"/>
    </source>
</evidence>